<gene>
    <name evidence="1" type="ORF">Zmor_024759</name>
</gene>
<sequence>MQPIMQASDFRFLFCGLMSVKAASSGVNSAQEWHIVQGPLLRRTTLARNQISYLLIELSEVAQLMALLLAVTKILWRRKLRHFFHLIRCEAFGPFGFP</sequence>
<comment type="caution">
    <text evidence="1">The sequence shown here is derived from an EMBL/GenBank/DDBJ whole genome shotgun (WGS) entry which is preliminary data.</text>
</comment>
<accession>A0AA38HZK2</accession>
<evidence type="ECO:0000313" key="1">
    <source>
        <dbReference type="EMBL" id="KAJ3647230.1"/>
    </source>
</evidence>
<keyword evidence="2" id="KW-1185">Reference proteome</keyword>
<name>A0AA38HZK2_9CUCU</name>
<dbReference type="EMBL" id="JALNTZ010000007">
    <property type="protein sequence ID" value="KAJ3647230.1"/>
    <property type="molecule type" value="Genomic_DNA"/>
</dbReference>
<protein>
    <submittedName>
        <fullName evidence="1">Uncharacterized protein</fullName>
    </submittedName>
</protein>
<dbReference type="AlphaFoldDB" id="A0AA38HZK2"/>
<evidence type="ECO:0000313" key="2">
    <source>
        <dbReference type="Proteomes" id="UP001168821"/>
    </source>
</evidence>
<organism evidence="1 2">
    <name type="scientific">Zophobas morio</name>
    <dbReference type="NCBI Taxonomy" id="2755281"/>
    <lineage>
        <taxon>Eukaryota</taxon>
        <taxon>Metazoa</taxon>
        <taxon>Ecdysozoa</taxon>
        <taxon>Arthropoda</taxon>
        <taxon>Hexapoda</taxon>
        <taxon>Insecta</taxon>
        <taxon>Pterygota</taxon>
        <taxon>Neoptera</taxon>
        <taxon>Endopterygota</taxon>
        <taxon>Coleoptera</taxon>
        <taxon>Polyphaga</taxon>
        <taxon>Cucujiformia</taxon>
        <taxon>Tenebrionidae</taxon>
        <taxon>Zophobas</taxon>
    </lineage>
</organism>
<dbReference type="Proteomes" id="UP001168821">
    <property type="component" value="Unassembled WGS sequence"/>
</dbReference>
<reference evidence="1" key="1">
    <citation type="journal article" date="2023" name="G3 (Bethesda)">
        <title>Whole genome assemblies of Zophobas morio and Tenebrio molitor.</title>
        <authorList>
            <person name="Kaur S."/>
            <person name="Stinson S.A."/>
            <person name="diCenzo G.C."/>
        </authorList>
    </citation>
    <scope>NUCLEOTIDE SEQUENCE</scope>
    <source>
        <strain evidence="1">QUZm001</strain>
    </source>
</reference>
<proteinExistence type="predicted"/>